<organism evidence="3 4">
    <name type="scientific">Phycicoccus flavus</name>
    <dbReference type="NCBI Taxonomy" id="2502783"/>
    <lineage>
        <taxon>Bacteria</taxon>
        <taxon>Bacillati</taxon>
        <taxon>Actinomycetota</taxon>
        <taxon>Actinomycetes</taxon>
        <taxon>Micrococcales</taxon>
        <taxon>Intrasporangiaceae</taxon>
        <taxon>Phycicoccus</taxon>
    </lineage>
</organism>
<protein>
    <submittedName>
        <fullName evidence="3">Uncharacterized protein</fullName>
    </submittedName>
</protein>
<comment type="caution">
    <text evidence="3">The sequence shown here is derived from an EMBL/GenBank/DDBJ whole genome shotgun (WGS) entry which is preliminary data.</text>
</comment>
<keyword evidence="2" id="KW-0472">Membrane</keyword>
<evidence type="ECO:0000313" key="3">
    <source>
        <dbReference type="EMBL" id="NHA67600.1"/>
    </source>
</evidence>
<feature type="region of interest" description="Disordered" evidence="1">
    <location>
        <begin position="43"/>
        <end position="73"/>
    </location>
</feature>
<evidence type="ECO:0000313" key="4">
    <source>
        <dbReference type="Proteomes" id="UP000287866"/>
    </source>
</evidence>
<feature type="compositionally biased region" description="Basic and acidic residues" evidence="1">
    <location>
        <begin position="51"/>
        <end position="73"/>
    </location>
</feature>
<evidence type="ECO:0000256" key="2">
    <source>
        <dbReference type="SAM" id="Phobius"/>
    </source>
</evidence>
<proteinExistence type="predicted"/>
<name>A0A8T6R295_9MICO</name>
<sequence length="73" mass="7530">MGPLILTGLDTVTLALQVLLWVAGALVVGLSLGVAVPALTRASTHTTPDTQRTDARSDDRGRAAARRDLAGAH</sequence>
<keyword evidence="2" id="KW-0812">Transmembrane</keyword>
<accession>A0A8T6R295</accession>
<feature type="transmembrane region" description="Helical" evidence="2">
    <location>
        <begin position="12"/>
        <end position="36"/>
    </location>
</feature>
<keyword evidence="2" id="KW-1133">Transmembrane helix</keyword>
<dbReference type="AlphaFoldDB" id="A0A8T6R295"/>
<keyword evidence="4" id="KW-1185">Reference proteome</keyword>
<dbReference type="EMBL" id="SAYU02000013">
    <property type="protein sequence ID" value="NHA67600.1"/>
    <property type="molecule type" value="Genomic_DNA"/>
</dbReference>
<dbReference type="Proteomes" id="UP000287866">
    <property type="component" value="Unassembled WGS sequence"/>
</dbReference>
<gene>
    <name evidence="3" type="ORF">EPD83_005960</name>
</gene>
<reference evidence="3" key="1">
    <citation type="submission" date="2020-03" db="EMBL/GenBank/DDBJ databases">
        <title>Phycicoccus flavus sp. nov., a novel endophytic actinobacterium isolated from branch of Kandelia candel.</title>
        <authorList>
            <person name="Tuo L."/>
        </authorList>
    </citation>
    <scope>NUCLEOTIDE SEQUENCE</scope>
    <source>
        <strain evidence="3">CMS6Z-2</strain>
    </source>
</reference>
<dbReference type="RefSeq" id="WP_165566338.1">
    <property type="nucleotide sequence ID" value="NZ_SAYU02000013.1"/>
</dbReference>
<evidence type="ECO:0000256" key="1">
    <source>
        <dbReference type="SAM" id="MobiDB-lite"/>
    </source>
</evidence>